<organism evidence="4 5">
    <name type="scientific">Paraburkholderia rhynchosiae</name>
    <dbReference type="NCBI Taxonomy" id="487049"/>
    <lineage>
        <taxon>Bacteria</taxon>
        <taxon>Pseudomonadati</taxon>
        <taxon>Pseudomonadota</taxon>
        <taxon>Betaproteobacteria</taxon>
        <taxon>Burkholderiales</taxon>
        <taxon>Burkholderiaceae</taxon>
        <taxon>Paraburkholderia</taxon>
    </lineage>
</organism>
<dbReference type="PANTHER" id="PTHR44591">
    <property type="entry name" value="STRESS RESPONSE REGULATOR PROTEIN 1"/>
    <property type="match status" value="1"/>
</dbReference>
<evidence type="ECO:0000256" key="2">
    <source>
        <dbReference type="PROSITE-ProRule" id="PRU00169"/>
    </source>
</evidence>
<gene>
    <name evidence="4" type="primary">rssB_5</name>
    <name evidence="4" type="ORF">LMG27174_06800</name>
</gene>
<dbReference type="PANTHER" id="PTHR44591:SF20">
    <property type="entry name" value="PROTEIN PILH"/>
    <property type="match status" value="1"/>
</dbReference>
<dbReference type="SUPFAM" id="SSF52172">
    <property type="entry name" value="CheY-like"/>
    <property type="match status" value="1"/>
</dbReference>
<evidence type="ECO:0000313" key="4">
    <source>
        <dbReference type="EMBL" id="CAB3741842.1"/>
    </source>
</evidence>
<dbReference type="GO" id="GO:0000160">
    <property type="term" value="P:phosphorelay signal transduction system"/>
    <property type="evidence" value="ECO:0007669"/>
    <property type="project" value="InterPro"/>
</dbReference>
<accession>A0A6J5CQR8</accession>
<protein>
    <submittedName>
        <fullName evidence="4">Regulator of RpoS</fullName>
    </submittedName>
</protein>
<dbReference type="InterPro" id="IPR001789">
    <property type="entry name" value="Sig_transdc_resp-reg_receiver"/>
</dbReference>
<reference evidence="4 5" key="1">
    <citation type="submission" date="2020-04" db="EMBL/GenBank/DDBJ databases">
        <authorList>
            <person name="De Canck E."/>
        </authorList>
    </citation>
    <scope>NUCLEOTIDE SEQUENCE [LARGE SCALE GENOMIC DNA]</scope>
    <source>
        <strain evidence="4 5">LMG 27174</strain>
    </source>
</reference>
<dbReference type="InterPro" id="IPR011006">
    <property type="entry name" value="CheY-like_superfamily"/>
</dbReference>
<dbReference type="Gene3D" id="3.40.50.2300">
    <property type="match status" value="1"/>
</dbReference>
<dbReference type="Proteomes" id="UP000494205">
    <property type="component" value="Unassembled WGS sequence"/>
</dbReference>
<sequence>MSLRSGCQWVIDGGALSVCRWLLVDDDFENRWALQLALESRGHHVVLAENGRDALQRANASFPALVITDFQMPEMDGAECAAV</sequence>
<dbReference type="RefSeq" id="WP_244201477.1">
    <property type="nucleotide sequence ID" value="NZ_CADIJZ010000048.1"/>
</dbReference>
<keyword evidence="1 2" id="KW-0597">Phosphoprotein</keyword>
<evidence type="ECO:0000313" key="5">
    <source>
        <dbReference type="Proteomes" id="UP000494205"/>
    </source>
</evidence>
<name>A0A6J5CQR8_9BURK</name>
<proteinExistence type="predicted"/>
<dbReference type="Pfam" id="PF00072">
    <property type="entry name" value="Response_reg"/>
    <property type="match status" value="1"/>
</dbReference>
<dbReference type="AlphaFoldDB" id="A0A6J5CQR8"/>
<evidence type="ECO:0000259" key="3">
    <source>
        <dbReference type="PROSITE" id="PS50110"/>
    </source>
</evidence>
<dbReference type="InterPro" id="IPR050595">
    <property type="entry name" value="Bact_response_regulator"/>
</dbReference>
<evidence type="ECO:0000256" key="1">
    <source>
        <dbReference type="ARBA" id="ARBA00022553"/>
    </source>
</evidence>
<dbReference type="PROSITE" id="PS50110">
    <property type="entry name" value="RESPONSE_REGULATORY"/>
    <property type="match status" value="1"/>
</dbReference>
<dbReference type="EMBL" id="CADIJZ010000048">
    <property type="protein sequence ID" value="CAB3741842.1"/>
    <property type="molecule type" value="Genomic_DNA"/>
</dbReference>
<feature type="modified residue" description="4-aspartylphosphate" evidence="2">
    <location>
        <position position="69"/>
    </location>
</feature>
<feature type="domain" description="Response regulatory" evidence="3">
    <location>
        <begin position="20"/>
        <end position="83"/>
    </location>
</feature>